<dbReference type="PANTHER" id="PTHR47791">
    <property type="entry name" value="MEIOTICALLY UP-REGULATED GENE 191 PROTEIN"/>
    <property type="match status" value="1"/>
</dbReference>
<keyword evidence="2" id="KW-0812">Transmembrane</keyword>
<keyword evidence="2" id="KW-0472">Membrane</keyword>
<evidence type="ECO:0000313" key="4">
    <source>
        <dbReference type="EMBL" id="KAJ7617776.1"/>
    </source>
</evidence>
<keyword evidence="3" id="KW-0732">Signal</keyword>
<dbReference type="InterPro" id="IPR008928">
    <property type="entry name" value="6-hairpin_glycosidase_sf"/>
</dbReference>
<protein>
    <recommendedName>
        <fullName evidence="6">Glycoside hydrolase family 76 protein</fullName>
    </recommendedName>
</protein>
<name>A0AAD7FFX1_9AGAR</name>
<evidence type="ECO:0008006" key="6">
    <source>
        <dbReference type="Google" id="ProtNLM"/>
    </source>
</evidence>
<comment type="caution">
    <text evidence="4">The sequence shown here is derived from an EMBL/GenBank/DDBJ whole genome shotgun (WGS) entry which is preliminary data.</text>
</comment>
<dbReference type="CDD" id="cd12087">
    <property type="entry name" value="TM_EGFR-like"/>
    <property type="match status" value="1"/>
</dbReference>
<feature type="transmembrane region" description="Helical" evidence="2">
    <location>
        <begin position="453"/>
        <end position="478"/>
    </location>
</feature>
<dbReference type="GO" id="GO:0005975">
    <property type="term" value="P:carbohydrate metabolic process"/>
    <property type="evidence" value="ECO:0007669"/>
    <property type="project" value="InterPro"/>
</dbReference>
<feature type="chain" id="PRO_5041914222" description="Glycoside hydrolase family 76 protein" evidence="3">
    <location>
        <begin position="22"/>
        <end position="556"/>
    </location>
</feature>
<evidence type="ECO:0000256" key="2">
    <source>
        <dbReference type="SAM" id="Phobius"/>
    </source>
</evidence>
<proteinExistence type="predicted"/>
<evidence type="ECO:0000256" key="3">
    <source>
        <dbReference type="SAM" id="SignalP"/>
    </source>
</evidence>
<dbReference type="SUPFAM" id="SSF48208">
    <property type="entry name" value="Six-hairpin glycosidases"/>
    <property type="match status" value="1"/>
</dbReference>
<dbReference type="Pfam" id="PF03663">
    <property type="entry name" value="Glyco_hydro_76"/>
    <property type="match status" value="1"/>
</dbReference>
<accession>A0AAD7FFX1</accession>
<dbReference type="PANTHER" id="PTHR47791:SF3">
    <property type="entry name" value="MEIOTICALLY UP-REGULATED GENE 191 PROTEIN"/>
    <property type="match status" value="1"/>
</dbReference>
<sequence length="556" mass="58375">MLIPNLIVVPGGLLFLRSVVAQAAPSSWRKPTLNMSQSDRVSLATAGIQKTLTFLVDSGLFGDPDDTYGNGGTFYSQLAEFDVATNGSTYSTPLGAYFELANQYLGTIGVVNFTGEFVRSPIEPLVARALITYLRYQISDGINFGHAAAIAYKQYNNPQFLQYAEQSWSAALPFTVSQDDINRGNMSVKNFPLAKSCNGQSMVGSTFHSMNVSDDFVDGLSTGGFLVLSALLAEAVPSNTMYLEAAQNSANFIKAQLINSNNIVQDGTSASVCSDLSETTTLQSHNSGLMIEGLSILYSITANVTVQNLINLIATASMDNTDWQGPDGVIACGGAEKLGDMFLPRGLTAAYVRNATTPAVRSLIQQYLAVQFNAIQDNATDGDNIYGGSWLGPPSSVFSPGNQTDALQVLINAIRLPEETASNTSTSAVASPSASASASSPPAPAAQTRKHPAVGAIVGGTIGGCILIAGGILAFIVIRRRRLQQHVHGSVESQHPAPTLLRTASLPTGTIVPFDPYASDGTSDSVPSQPAEARGGLSKSRAGVNRPTDGLPAYSG</sequence>
<feature type="compositionally biased region" description="Low complexity" evidence="1">
    <location>
        <begin position="422"/>
        <end position="440"/>
    </location>
</feature>
<feature type="region of interest" description="Disordered" evidence="1">
    <location>
        <begin position="512"/>
        <end position="556"/>
    </location>
</feature>
<dbReference type="AlphaFoldDB" id="A0AAD7FFX1"/>
<evidence type="ECO:0000313" key="5">
    <source>
        <dbReference type="Proteomes" id="UP001221142"/>
    </source>
</evidence>
<dbReference type="EMBL" id="JARKIF010000020">
    <property type="protein sequence ID" value="KAJ7617776.1"/>
    <property type="molecule type" value="Genomic_DNA"/>
</dbReference>
<dbReference type="InterPro" id="IPR005198">
    <property type="entry name" value="Glyco_hydro_76"/>
</dbReference>
<reference evidence="4" key="1">
    <citation type="submission" date="2023-03" db="EMBL/GenBank/DDBJ databases">
        <title>Massive genome expansion in bonnet fungi (Mycena s.s.) driven by repeated elements and novel gene families across ecological guilds.</title>
        <authorList>
            <consortium name="Lawrence Berkeley National Laboratory"/>
            <person name="Harder C.B."/>
            <person name="Miyauchi S."/>
            <person name="Viragh M."/>
            <person name="Kuo A."/>
            <person name="Thoen E."/>
            <person name="Andreopoulos B."/>
            <person name="Lu D."/>
            <person name="Skrede I."/>
            <person name="Drula E."/>
            <person name="Henrissat B."/>
            <person name="Morin E."/>
            <person name="Kohler A."/>
            <person name="Barry K."/>
            <person name="LaButti K."/>
            <person name="Morin E."/>
            <person name="Salamov A."/>
            <person name="Lipzen A."/>
            <person name="Mereny Z."/>
            <person name="Hegedus B."/>
            <person name="Baldrian P."/>
            <person name="Stursova M."/>
            <person name="Weitz H."/>
            <person name="Taylor A."/>
            <person name="Grigoriev I.V."/>
            <person name="Nagy L.G."/>
            <person name="Martin F."/>
            <person name="Kauserud H."/>
        </authorList>
    </citation>
    <scope>NUCLEOTIDE SEQUENCE</scope>
    <source>
        <strain evidence="4">9284</strain>
    </source>
</reference>
<organism evidence="4 5">
    <name type="scientific">Roridomyces roridus</name>
    <dbReference type="NCBI Taxonomy" id="1738132"/>
    <lineage>
        <taxon>Eukaryota</taxon>
        <taxon>Fungi</taxon>
        <taxon>Dikarya</taxon>
        <taxon>Basidiomycota</taxon>
        <taxon>Agaricomycotina</taxon>
        <taxon>Agaricomycetes</taxon>
        <taxon>Agaricomycetidae</taxon>
        <taxon>Agaricales</taxon>
        <taxon>Marasmiineae</taxon>
        <taxon>Mycenaceae</taxon>
        <taxon>Roridomyces</taxon>
    </lineage>
</organism>
<dbReference type="Proteomes" id="UP001221142">
    <property type="component" value="Unassembled WGS sequence"/>
</dbReference>
<dbReference type="Gene3D" id="1.50.10.20">
    <property type="match status" value="1"/>
</dbReference>
<dbReference type="InterPro" id="IPR053169">
    <property type="entry name" value="MUG_Protein"/>
</dbReference>
<gene>
    <name evidence="4" type="ORF">FB45DRAFT_1102990</name>
</gene>
<evidence type="ECO:0000256" key="1">
    <source>
        <dbReference type="SAM" id="MobiDB-lite"/>
    </source>
</evidence>
<feature type="region of interest" description="Disordered" evidence="1">
    <location>
        <begin position="422"/>
        <end position="450"/>
    </location>
</feature>
<feature type="signal peptide" evidence="3">
    <location>
        <begin position="1"/>
        <end position="21"/>
    </location>
</feature>
<keyword evidence="2" id="KW-1133">Transmembrane helix</keyword>
<keyword evidence="5" id="KW-1185">Reference proteome</keyword>